<dbReference type="GO" id="GO:0006014">
    <property type="term" value="P:D-ribose metabolic process"/>
    <property type="evidence" value="ECO:0007669"/>
    <property type="project" value="TreeGrafter"/>
</dbReference>
<keyword evidence="1 3" id="KW-0413">Isomerase</keyword>
<protein>
    <recommendedName>
        <fullName evidence="2">Ribose 5-phosphate isomerase A</fullName>
        <ecNumber evidence="2">5.3.1.6</ecNumber>
    </recommendedName>
</protein>
<dbReference type="SUPFAM" id="SSF100950">
    <property type="entry name" value="NagB/RpiA/CoA transferase-like"/>
    <property type="match status" value="1"/>
</dbReference>
<dbReference type="EC" id="5.3.1.6" evidence="2"/>
<proteinExistence type="predicted"/>
<reference evidence="3" key="1">
    <citation type="journal article" date="2014" name="Genome Biol. Evol.">
        <title>Pangenome evidence for extensive interdomain horizontal transfer affecting lineage core and shell genes in uncultured planktonic thaumarchaeota and euryarchaeota.</title>
        <authorList>
            <person name="Deschamps P."/>
            <person name="Zivanovic Y."/>
            <person name="Moreira D."/>
            <person name="Rodriguez-Valera F."/>
            <person name="Lopez-Garcia P."/>
        </authorList>
    </citation>
    <scope>NUCLEOTIDE SEQUENCE</scope>
</reference>
<dbReference type="InterPro" id="IPR037171">
    <property type="entry name" value="NagB/RpiA_transferase-like"/>
</dbReference>
<evidence type="ECO:0000256" key="2">
    <source>
        <dbReference type="NCBIfam" id="TIGR00021"/>
    </source>
</evidence>
<dbReference type="NCBIfam" id="TIGR00021">
    <property type="entry name" value="rpiA"/>
    <property type="match status" value="1"/>
</dbReference>
<dbReference type="Pfam" id="PF06026">
    <property type="entry name" value="Rib_5-P_isom_A"/>
    <property type="match status" value="1"/>
</dbReference>
<dbReference type="PANTHER" id="PTHR11934:SF0">
    <property type="entry name" value="RIBOSE-5-PHOSPHATE ISOMERASE"/>
    <property type="match status" value="1"/>
</dbReference>
<name>A0A075H465_9ARCH</name>
<dbReference type="AlphaFoldDB" id="A0A075H465"/>
<dbReference type="GO" id="GO:0009052">
    <property type="term" value="P:pentose-phosphate shunt, non-oxidative branch"/>
    <property type="evidence" value="ECO:0007669"/>
    <property type="project" value="InterPro"/>
</dbReference>
<gene>
    <name evidence="3" type="primary">rpiA</name>
</gene>
<dbReference type="Gene3D" id="3.40.50.1360">
    <property type="match status" value="1"/>
</dbReference>
<dbReference type="NCBIfam" id="NF001924">
    <property type="entry name" value="PRK00702.1"/>
    <property type="match status" value="1"/>
</dbReference>
<dbReference type="Gene3D" id="3.30.70.260">
    <property type="match status" value="1"/>
</dbReference>
<dbReference type="GO" id="GO:0004751">
    <property type="term" value="F:ribose-5-phosphate isomerase activity"/>
    <property type="evidence" value="ECO:0007669"/>
    <property type="project" value="UniProtKB-UniRule"/>
</dbReference>
<organism evidence="3">
    <name type="scientific">uncultured marine thaumarchaeote KM3_41_H02</name>
    <dbReference type="NCBI Taxonomy" id="1456146"/>
    <lineage>
        <taxon>Archaea</taxon>
        <taxon>Nitrososphaerota</taxon>
        <taxon>environmental samples</taxon>
    </lineage>
</organism>
<evidence type="ECO:0000256" key="1">
    <source>
        <dbReference type="ARBA" id="ARBA00023235"/>
    </source>
</evidence>
<dbReference type="PANTHER" id="PTHR11934">
    <property type="entry name" value="RIBOSE-5-PHOSPHATE ISOMERASE"/>
    <property type="match status" value="1"/>
</dbReference>
<dbReference type="SUPFAM" id="SSF75445">
    <property type="entry name" value="D-ribose-5-phosphate isomerase (RpiA), lid domain"/>
    <property type="match status" value="1"/>
</dbReference>
<dbReference type="EMBL" id="KF900877">
    <property type="protein sequence ID" value="AIF09940.1"/>
    <property type="molecule type" value="Genomic_DNA"/>
</dbReference>
<dbReference type="InterPro" id="IPR004788">
    <property type="entry name" value="Ribose5P_isomerase_type_A"/>
</dbReference>
<accession>A0A075H465</accession>
<dbReference type="GO" id="GO:0005829">
    <property type="term" value="C:cytosol"/>
    <property type="evidence" value="ECO:0007669"/>
    <property type="project" value="TreeGrafter"/>
</dbReference>
<evidence type="ECO:0000313" key="3">
    <source>
        <dbReference type="EMBL" id="AIF09940.1"/>
    </source>
</evidence>
<sequence length="226" mass="24886">MSFDSAIKALSLDALKFVKDDHVIGLGSGRAASTFVKTLSRFVKTQSSKIKCVPTSTQIKLVAEKGNLPLIEVDQVEYIDVVFDGADQIDKNKYLIKGGGGALLRENILMSLARKIVILADETKFVNNFNRSVPVEILPIARRGVQSQIKRLTGSSPSLRELERGYAFVTENGNFILDCNFGVIKNPKSLQQRILQIPGVLEVGIFTKKPDVIYKAKSNGKFDVLT</sequence>
<dbReference type="CDD" id="cd01398">
    <property type="entry name" value="RPI_A"/>
    <property type="match status" value="1"/>
</dbReference>